<dbReference type="Proteomes" id="UP000708208">
    <property type="component" value="Unassembled WGS sequence"/>
</dbReference>
<name>A0A8J2PN43_9HEXA</name>
<reference evidence="2" key="1">
    <citation type="submission" date="2021-06" db="EMBL/GenBank/DDBJ databases">
        <authorList>
            <person name="Hodson N. C."/>
            <person name="Mongue J. A."/>
            <person name="Jaron S. K."/>
        </authorList>
    </citation>
    <scope>NUCLEOTIDE SEQUENCE</scope>
</reference>
<sequence>MSWRASILTICLQLVVTGQGFPTTTELSKDAFENCLYANGSFYTGLRPVHSSTPVTPRKPCELFWDCRVKPVGSGGERVEALQFDCSDADSSKPYYDARQCRCVATQDHCAWNDDFANQYKCVRRFDENEPAESCRGYGSGGANEYFLELFPNLDELRKYWSCRPRISQPPEPVLMPCNDDLIFDSRSCYCNYYDPTNVEVIRKFNNHPMNRFRCSKRMDRQPIITPIKQQDNIAKG</sequence>
<evidence type="ECO:0000313" key="3">
    <source>
        <dbReference type="Proteomes" id="UP000708208"/>
    </source>
</evidence>
<feature type="signal peptide" evidence="1">
    <location>
        <begin position="1"/>
        <end position="20"/>
    </location>
</feature>
<dbReference type="AlphaFoldDB" id="A0A8J2PN43"/>
<keyword evidence="1" id="KW-0732">Signal</keyword>
<comment type="caution">
    <text evidence="2">The sequence shown here is derived from an EMBL/GenBank/DDBJ whole genome shotgun (WGS) entry which is preliminary data.</text>
</comment>
<gene>
    <name evidence="2" type="ORF">AFUS01_LOCUS46327</name>
</gene>
<feature type="chain" id="PRO_5035164929" evidence="1">
    <location>
        <begin position="21"/>
        <end position="237"/>
    </location>
</feature>
<evidence type="ECO:0000256" key="1">
    <source>
        <dbReference type="SAM" id="SignalP"/>
    </source>
</evidence>
<protein>
    <submittedName>
        <fullName evidence="2">Uncharacterized protein</fullName>
    </submittedName>
</protein>
<proteinExistence type="predicted"/>
<organism evidence="2 3">
    <name type="scientific">Allacma fusca</name>
    <dbReference type="NCBI Taxonomy" id="39272"/>
    <lineage>
        <taxon>Eukaryota</taxon>
        <taxon>Metazoa</taxon>
        <taxon>Ecdysozoa</taxon>
        <taxon>Arthropoda</taxon>
        <taxon>Hexapoda</taxon>
        <taxon>Collembola</taxon>
        <taxon>Symphypleona</taxon>
        <taxon>Sminthuridae</taxon>
        <taxon>Allacma</taxon>
    </lineage>
</organism>
<evidence type="ECO:0000313" key="2">
    <source>
        <dbReference type="EMBL" id="CAG7837178.1"/>
    </source>
</evidence>
<accession>A0A8J2PN43</accession>
<keyword evidence="3" id="KW-1185">Reference proteome</keyword>
<dbReference type="EMBL" id="CAJVCH010571311">
    <property type="protein sequence ID" value="CAG7837178.1"/>
    <property type="molecule type" value="Genomic_DNA"/>
</dbReference>